<comment type="caution">
    <text evidence="6">The sequence shown here is derived from an EMBL/GenBank/DDBJ whole genome shotgun (WGS) entry which is preliminary data.</text>
</comment>
<comment type="subcellular location">
    <subcellularLocation>
        <location evidence="1">Endoplasmic reticulum lumen</location>
    </subcellularLocation>
</comment>
<sequence length="125" mass="13522">MYVAEQTPPRPTELPGIAHVTWAGIDDGLEQLSVWRQSMAPGTATPPHVHDCDEVVFCLGGSGELHIDGQALRIDASSVLRLPGGRPHQIFNTGSVPLETLAVFARTPVPTRWPEGGELPLPWRS</sequence>
<keyword evidence="2" id="KW-0479">Metal-binding</keyword>
<dbReference type="RefSeq" id="WP_233393955.1">
    <property type="nucleotide sequence ID" value="NZ_JAJTWT010000009.1"/>
</dbReference>
<evidence type="ECO:0000313" key="6">
    <source>
        <dbReference type="EMBL" id="MCE4539432.1"/>
    </source>
</evidence>
<dbReference type="PANTHER" id="PTHR35848">
    <property type="entry name" value="OXALATE-BINDING PROTEIN"/>
    <property type="match status" value="1"/>
</dbReference>
<protein>
    <submittedName>
        <fullName evidence="6">Cupin domain-containing protein</fullName>
    </submittedName>
</protein>
<evidence type="ECO:0000256" key="3">
    <source>
        <dbReference type="ARBA" id="ARBA00023170"/>
    </source>
</evidence>
<dbReference type="EMBL" id="JAJTWT010000009">
    <property type="protein sequence ID" value="MCE4539432.1"/>
    <property type="molecule type" value="Genomic_DNA"/>
</dbReference>
<organism evidence="6 7">
    <name type="scientific">Pelomonas caseinilytica</name>
    <dbReference type="NCBI Taxonomy" id="2906763"/>
    <lineage>
        <taxon>Bacteria</taxon>
        <taxon>Pseudomonadati</taxon>
        <taxon>Pseudomonadota</taxon>
        <taxon>Betaproteobacteria</taxon>
        <taxon>Burkholderiales</taxon>
        <taxon>Sphaerotilaceae</taxon>
        <taxon>Roseateles</taxon>
    </lineage>
</organism>
<dbReference type="InterPro" id="IPR051610">
    <property type="entry name" value="GPI/OXD"/>
</dbReference>
<evidence type="ECO:0000313" key="7">
    <source>
        <dbReference type="Proteomes" id="UP001201463"/>
    </source>
</evidence>
<dbReference type="SUPFAM" id="SSF51182">
    <property type="entry name" value="RmlC-like cupins"/>
    <property type="match status" value="1"/>
</dbReference>
<dbReference type="InterPro" id="IPR013096">
    <property type="entry name" value="Cupin_2"/>
</dbReference>
<name>A0ABS8XEV1_9BURK</name>
<keyword evidence="7" id="KW-1185">Reference proteome</keyword>
<dbReference type="Proteomes" id="UP001201463">
    <property type="component" value="Unassembled WGS sequence"/>
</dbReference>
<accession>A0ABS8XEV1</accession>
<evidence type="ECO:0000256" key="2">
    <source>
        <dbReference type="ARBA" id="ARBA00022723"/>
    </source>
</evidence>
<dbReference type="PANTHER" id="PTHR35848:SF6">
    <property type="entry name" value="CUPIN TYPE-2 DOMAIN-CONTAINING PROTEIN"/>
    <property type="match status" value="1"/>
</dbReference>
<dbReference type="InterPro" id="IPR000526">
    <property type="entry name" value="Auxin-bd"/>
</dbReference>
<dbReference type="InterPro" id="IPR014710">
    <property type="entry name" value="RmlC-like_jellyroll"/>
</dbReference>
<evidence type="ECO:0000256" key="4">
    <source>
        <dbReference type="ARBA" id="ARBA00023294"/>
    </source>
</evidence>
<dbReference type="InterPro" id="IPR011051">
    <property type="entry name" value="RmlC_Cupin_sf"/>
</dbReference>
<dbReference type="PRINTS" id="PR00655">
    <property type="entry name" value="AUXINBINDNGP"/>
</dbReference>
<proteinExistence type="predicted"/>
<keyword evidence="3" id="KW-0675">Receptor</keyword>
<gene>
    <name evidence="6" type="ORF">LXT12_19465</name>
</gene>
<keyword evidence="4" id="KW-0927">Auxin signaling pathway</keyword>
<feature type="domain" description="Cupin type-2" evidence="5">
    <location>
        <begin position="36"/>
        <end position="104"/>
    </location>
</feature>
<dbReference type="Gene3D" id="2.60.120.10">
    <property type="entry name" value="Jelly Rolls"/>
    <property type="match status" value="1"/>
</dbReference>
<evidence type="ECO:0000259" key="5">
    <source>
        <dbReference type="Pfam" id="PF07883"/>
    </source>
</evidence>
<dbReference type="Pfam" id="PF07883">
    <property type="entry name" value="Cupin_2"/>
    <property type="match status" value="1"/>
</dbReference>
<evidence type="ECO:0000256" key="1">
    <source>
        <dbReference type="ARBA" id="ARBA00004319"/>
    </source>
</evidence>
<reference evidence="6 7" key="1">
    <citation type="submission" date="2021-12" db="EMBL/GenBank/DDBJ databases">
        <title>Genome seq of p7.</title>
        <authorList>
            <person name="Seo T."/>
        </authorList>
    </citation>
    <scope>NUCLEOTIDE SEQUENCE [LARGE SCALE GENOMIC DNA]</scope>
    <source>
        <strain evidence="6 7">P7</strain>
    </source>
</reference>